<keyword evidence="3" id="KW-1185">Reference proteome</keyword>
<feature type="compositionally biased region" description="Basic and acidic residues" evidence="1">
    <location>
        <begin position="54"/>
        <end position="63"/>
    </location>
</feature>
<name>A0ABW2PH73_9ACTN</name>
<evidence type="ECO:0000313" key="3">
    <source>
        <dbReference type="Proteomes" id="UP001596496"/>
    </source>
</evidence>
<organism evidence="2 3">
    <name type="scientific">Sphaerisporangium rhizosphaerae</name>
    <dbReference type="NCBI Taxonomy" id="2269375"/>
    <lineage>
        <taxon>Bacteria</taxon>
        <taxon>Bacillati</taxon>
        <taxon>Actinomycetota</taxon>
        <taxon>Actinomycetes</taxon>
        <taxon>Streptosporangiales</taxon>
        <taxon>Streptosporangiaceae</taxon>
        <taxon>Sphaerisporangium</taxon>
    </lineage>
</organism>
<proteinExistence type="predicted"/>
<gene>
    <name evidence="2" type="ORF">ACFQSB_30470</name>
</gene>
<accession>A0ABW2PH73</accession>
<dbReference type="RefSeq" id="WP_380830293.1">
    <property type="nucleotide sequence ID" value="NZ_JBHTCG010000028.1"/>
</dbReference>
<protein>
    <submittedName>
        <fullName evidence="2">Uncharacterized protein</fullName>
    </submittedName>
</protein>
<feature type="region of interest" description="Disordered" evidence="1">
    <location>
        <begin position="1"/>
        <end position="27"/>
    </location>
</feature>
<evidence type="ECO:0000313" key="2">
    <source>
        <dbReference type="EMBL" id="MFC7386566.1"/>
    </source>
</evidence>
<feature type="region of interest" description="Disordered" evidence="1">
    <location>
        <begin position="44"/>
        <end position="63"/>
    </location>
</feature>
<dbReference type="EMBL" id="JBHTCG010000028">
    <property type="protein sequence ID" value="MFC7386566.1"/>
    <property type="molecule type" value="Genomic_DNA"/>
</dbReference>
<sequence>MSDSFPPLHRAVALDGAGRHPAARRAPRETELFTVRYRSDLVAEAGRGLAGPRRTGEDRGDGS</sequence>
<dbReference type="Proteomes" id="UP001596496">
    <property type="component" value="Unassembled WGS sequence"/>
</dbReference>
<reference evidence="3" key="1">
    <citation type="journal article" date="2019" name="Int. J. Syst. Evol. Microbiol.">
        <title>The Global Catalogue of Microorganisms (GCM) 10K type strain sequencing project: providing services to taxonomists for standard genome sequencing and annotation.</title>
        <authorList>
            <consortium name="The Broad Institute Genomics Platform"/>
            <consortium name="The Broad Institute Genome Sequencing Center for Infectious Disease"/>
            <person name="Wu L."/>
            <person name="Ma J."/>
        </authorList>
    </citation>
    <scope>NUCLEOTIDE SEQUENCE [LARGE SCALE GENOMIC DNA]</scope>
    <source>
        <strain evidence="3">CECT 7649</strain>
    </source>
</reference>
<comment type="caution">
    <text evidence="2">The sequence shown here is derived from an EMBL/GenBank/DDBJ whole genome shotgun (WGS) entry which is preliminary data.</text>
</comment>
<evidence type="ECO:0000256" key="1">
    <source>
        <dbReference type="SAM" id="MobiDB-lite"/>
    </source>
</evidence>